<keyword evidence="4" id="KW-1185">Reference proteome</keyword>
<evidence type="ECO:0000256" key="2">
    <source>
        <dbReference type="SAM" id="MobiDB-lite"/>
    </source>
</evidence>
<dbReference type="VEuPathDB" id="FungiDB:CHGG_06858"/>
<feature type="compositionally biased region" description="Polar residues" evidence="2">
    <location>
        <begin position="91"/>
        <end position="104"/>
    </location>
</feature>
<dbReference type="HOGENOM" id="CLU_417377_0_0_1"/>
<accession>Q2GYU6</accession>
<dbReference type="Proteomes" id="UP000001056">
    <property type="component" value="Unassembled WGS sequence"/>
</dbReference>
<dbReference type="AlphaFoldDB" id="Q2GYU6"/>
<evidence type="ECO:0000313" key="4">
    <source>
        <dbReference type="Proteomes" id="UP000001056"/>
    </source>
</evidence>
<dbReference type="OMA" id="NAPHACH"/>
<protein>
    <submittedName>
        <fullName evidence="3">Uncharacterized protein</fullName>
    </submittedName>
</protein>
<feature type="region of interest" description="Disordered" evidence="2">
    <location>
        <begin position="59"/>
        <end position="122"/>
    </location>
</feature>
<organism evidence="3 4">
    <name type="scientific">Chaetomium globosum (strain ATCC 6205 / CBS 148.51 / DSM 1962 / NBRC 6347 / NRRL 1970)</name>
    <name type="common">Soil fungus</name>
    <dbReference type="NCBI Taxonomy" id="306901"/>
    <lineage>
        <taxon>Eukaryota</taxon>
        <taxon>Fungi</taxon>
        <taxon>Dikarya</taxon>
        <taxon>Ascomycota</taxon>
        <taxon>Pezizomycotina</taxon>
        <taxon>Sordariomycetes</taxon>
        <taxon>Sordariomycetidae</taxon>
        <taxon>Sordariales</taxon>
        <taxon>Chaetomiaceae</taxon>
        <taxon>Chaetomium</taxon>
    </lineage>
</organism>
<gene>
    <name evidence="3" type="ORF">CHGG_06858</name>
</gene>
<dbReference type="InParanoid" id="Q2GYU6"/>
<keyword evidence="1" id="KW-0175">Coiled coil</keyword>
<dbReference type="eggNOG" id="ENOG502R6D6">
    <property type="taxonomic scope" value="Eukaryota"/>
</dbReference>
<evidence type="ECO:0000313" key="3">
    <source>
        <dbReference type="EMBL" id="EAQ85605.1"/>
    </source>
</evidence>
<dbReference type="GeneID" id="4394523"/>
<proteinExistence type="predicted"/>
<feature type="compositionally biased region" description="Polar residues" evidence="2">
    <location>
        <begin position="13"/>
        <end position="33"/>
    </location>
</feature>
<name>Q2GYU6_CHAGB</name>
<feature type="coiled-coil region" evidence="1">
    <location>
        <begin position="139"/>
        <end position="223"/>
    </location>
</feature>
<dbReference type="EMBL" id="CH408033">
    <property type="protein sequence ID" value="EAQ85605.1"/>
    <property type="molecule type" value="Genomic_DNA"/>
</dbReference>
<dbReference type="OrthoDB" id="4576515at2759"/>
<dbReference type="RefSeq" id="XP_001224514.1">
    <property type="nucleotide sequence ID" value="XM_001224513.1"/>
</dbReference>
<evidence type="ECO:0000256" key="1">
    <source>
        <dbReference type="SAM" id="Coils"/>
    </source>
</evidence>
<feature type="compositionally biased region" description="Basic and acidic residues" evidence="2">
    <location>
        <begin position="1"/>
        <end position="10"/>
    </location>
</feature>
<reference evidence="4" key="1">
    <citation type="journal article" date="2015" name="Genome Announc.">
        <title>Draft genome sequence of the cellulolytic fungus Chaetomium globosum.</title>
        <authorList>
            <person name="Cuomo C.A."/>
            <person name="Untereiner W.A."/>
            <person name="Ma L.-J."/>
            <person name="Grabherr M."/>
            <person name="Birren B.W."/>
        </authorList>
    </citation>
    <scope>NUCLEOTIDE SEQUENCE [LARGE SCALE GENOMIC DNA]</scope>
    <source>
        <strain evidence="4">ATCC 6205 / CBS 148.51 / DSM 1962 / NBRC 6347 / NRRL 1970</strain>
    </source>
</reference>
<sequence length="657" mass="72953">MTRHGSDLRLRNNIASPSFGHSSPAATQPTTGVPASLPKTLRPVASKLPDATENAITSPVSILGDVEKTHTRARSRTETPIKSNEGPGSAARSNTPTAWRSPSESRLALRQRRDPRPTIQVPNEKVQTYLYRMAPPGPTEELAKENRSLHQRIAALQRTETDLLNENQNLAHKLASTQNRYDSRQKRWKEGLVEREDEFKARIRDLEHRLAQQEAELSQVALSQAGGTTLDDLDIVSWFGEKQSTWQEWAHDFAHPDPNRVRAGLHPLHLRELCEGLKDFVLLTDYGEIPEELLATIDDGVRPARLLLHGMLANFIISETLKSPFWVFDVISVDALELESPSLPRVNSMSPIGFRMDLAMWNLNISPPRESRSPRPAPMTDRLAGPQNIRKLPRLITSTQTPGVSSDAVTKLSDQSLPSRKAMESLYQLLSEPEARLKYAGQLKDRFLRGPARFLLQHQERAGIEKLEYRLVQEIDAALRFSCQIWCRQETPLVRGLRDLTEKALGFNSNEMQLYQPRAPLQAKGVVGTVVRNAPHACHGGQPVIMVLQPSISVRATTSHEGAAEGQEASTRIWTKATVLVATPKVSAQESPFTQQGASLDTASVKPAVEPLRSPTTSLASFMAGEESLMILPNIAFENVPRPLLKQSPNLPLPMAT</sequence>
<feature type="compositionally biased region" description="Basic and acidic residues" evidence="2">
    <location>
        <begin position="65"/>
        <end position="79"/>
    </location>
</feature>
<feature type="region of interest" description="Disordered" evidence="2">
    <location>
        <begin position="1"/>
        <end position="38"/>
    </location>
</feature>